<dbReference type="WBParaSite" id="nRc.2.0.1.t19138-RA">
    <property type="protein sequence ID" value="nRc.2.0.1.t19138-RA"/>
    <property type="gene ID" value="nRc.2.0.1.g19138"/>
</dbReference>
<proteinExistence type="predicted"/>
<evidence type="ECO:0000313" key="2">
    <source>
        <dbReference type="WBParaSite" id="nRc.2.0.1.t19138-RA"/>
    </source>
</evidence>
<name>A0A915IZK9_ROMCU</name>
<keyword evidence="1" id="KW-1185">Reference proteome</keyword>
<reference evidence="2" key="1">
    <citation type="submission" date="2022-11" db="UniProtKB">
        <authorList>
            <consortium name="WormBaseParasite"/>
        </authorList>
    </citation>
    <scope>IDENTIFICATION</scope>
</reference>
<protein>
    <submittedName>
        <fullName evidence="2">Uncharacterized protein</fullName>
    </submittedName>
</protein>
<accession>A0A915IZK9</accession>
<organism evidence="1 2">
    <name type="scientific">Romanomermis culicivorax</name>
    <name type="common">Nematode worm</name>
    <dbReference type="NCBI Taxonomy" id="13658"/>
    <lineage>
        <taxon>Eukaryota</taxon>
        <taxon>Metazoa</taxon>
        <taxon>Ecdysozoa</taxon>
        <taxon>Nematoda</taxon>
        <taxon>Enoplea</taxon>
        <taxon>Dorylaimia</taxon>
        <taxon>Mermithida</taxon>
        <taxon>Mermithoidea</taxon>
        <taxon>Mermithidae</taxon>
        <taxon>Romanomermis</taxon>
    </lineage>
</organism>
<evidence type="ECO:0000313" key="1">
    <source>
        <dbReference type="Proteomes" id="UP000887565"/>
    </source>
</evidence>
<dbReference type="AlphaFoldDB" id="A0A915IZK9"/>
<dbReference type="Proteomes" id="UP000887565">
    <property type="component" value="Unplaced"/>
</dbReference>
<sequence length="93" mass="10280">MYFEGLIQKRIVSCNLKCPNTSKRREKQFGAETAATKQVGTEIGGAEAASAKIKPSRMFDRDYLELELRPVSATGPWLRSLGTDLQMGAQSNE</sequence>